<feature type="non-terminal residue" evidence="2">
    <location>
        <position position="98"/>
    </location>
</feature>
<gene>
    <name evidence="2" type="ORF">TSPGSL018_24753</name>
</gene>
<feature type="compositionally biased region" description="Basic and acidic residues" evidence="1">
    <location>
        <begin position="46"/>
        <end position="58"/>
    </location>
</feature>
<feature type="region of interest" description="Disordered" evidence="1">
    <location>
        <begin position="1"/>
        <end position="98"/>
    </location>
</feature>
<reference evidence="2" key="1">
    <citation type="submission" date="2014-05" db="EMBL/GenBank/DDBJ databases">
        <title>The transcriptome of the halophilic microalga Tetraselmis sp. GSL018 isolated from the Great Salt Lake, Utah.</title>
        <authorList>
            <person name="Jinkerson R.E."/>
            <person name="D'Adamo S."/>
            <person name="Posewitz M.C."/>
        </authorList>
    </citation>
    <scope>NUCLEOTIDE SEQUENCE</scope>
    <source>
        <strain evidence="2">GSL018</strain>
    </source>
</reference>
<organism evidence="2">
    <name type="scientific">Tetraselmis sp. GSL018</name>
    <dbReference type="NCBI Taxonomy" id="582737"/>
    <lineage>
        <taxon>Eukaryota</taxon>
        <taxon>Viridiplantae</taxon>
        <taxon>Chlorophyta</taxon>
        <taxon>core chlorophytes</taxon>
        <taxon>Chlorodendrophyceae</taxon>
        <taxon>Chlorodendrales</taxon>
        <taxon>Chlorodendraceae</taxon>
        <taxon>Tetraselmis</taxon>
    </lineage>
</organism>
<accession>A0A061RSC7</accession>
<evidence type="ECO:0000256" key="1">
    <source>
        <dbReference type="SAM" id="MobiDB-lite"/>
    </source>
</evidence>
<dbReference type="AlphaFoldDB" id="A0A061RSC7"/>
<evidence type="ECO:0000313" key="2">
    <source>
        <dbReference type="EMBL" id="JAC74883.1"/>
    </source>
</evidence>
<feature type="compositionally biased region" description="Basic and acidic residues" evidence="1">
    <location>
        <begin position="1"/>
        <end position="22"/>
    </location>
</feature>
<protein>
    <submittedName>
        <fullName evidence="2">Uncharacterized protein</fullName>
    </submittedName>
</protein>
<proteinExistence type="predicted"/>
<sequence length="98" mass="9896">MGTAEPSHRQPSEDCSTNEHDSSAVNDSSSPGGFAGRAGPGSSVSKEGDCTPRHEPDSHGAVLQRWSEEAQKELVSGGGLGATASQSSSLEDDGGGIQ</sequence>
<name>A0A061RSC7_9CHLO</name>
<dbReference type="EMBL" id="GBEZ01010840">
    <property type="protein sequence ID" value="JAC74883.1"/>
    <property type="molecule type" value="Transcribed_RNA"/>
</dbReference>